<dbReference type="GO" id="GO:0019287">
    <property type="term" value="P:isopentenyl diphosphate biosynthetic process, mevalonate pathway"/>
    <property type="evidence" value="ECO:0007669"/>
    <property type="project" value="UniProtKB-UniPathway"/>
</dbReference>
<dbReference type="UniPathway" id="UPA00057">
    <property type="reaction ID" value="UER00098"/>
</dbReference>
<feature type="non-terminal residue" evidence="12">
    <location>
        <position position="1"/>
    </location>
</feature>
<comment type="catalytic activity">
    <reaction evidence="8">
        <text>(R)-mevalonate + ATP = (R)-5-phosphomevalonate + ADP + H(+)</text>
        <dbReference type="Rhea" id="RHEA:17065"/>
        <dbReference type="ChEBI" id="CHEBI:15378"/>
        <dbReference type="ChEBI" id="CHEBI:30616"/>
        <dbReference type="ChEBI" id="CHEBI:36464"/>
        <dbReference type="ChEBI" id="CHEBI:58146"/>
        <dbReference type="ChEBI" id="CHEBI:456216"/>
        <dbReference type="EC" id="2.7.1.36"/>
    </reaction>
    <physiologicalReaction direction="left-to-right" evidence="8">
        <dbReference type="Rhea" id="RHEA:17066"/>
    </physiologicalReaction>
</comment>
<comment type="caution">
    <text evidence="12">The sequence shown here is derived from an EMBL/GenBank/DDBJ whole genome shotgun (WGS) entry which is preliminary data.</text>
</comment>
<dbReference type="GO" id="GO:0005829">
    <property type="term" value="C:cytosol"/>
    <property type="evidence" value="ECO:0007669"/>
    <property type="project" value="TreeGrafter"/>
</dbReference>
<dbReference type="EMBL" id="MCFL01000014">
    <property type="protein sequence ID" value="ORZ36962.1"/>
    <property type="molecule type" value="Genomic_DNA"/>
</dbReference>
<dbReference type="PROSITE" id="PS00627">
    <property type="entry name" value="GHMP_KINASES_ATP"/>
    <property type="match status" value="1"/>
</dbReference>
<dbReference type="GO" id="GO:0006696">
    <property type="term" value="P:ergosterol biosynthetic process"/>
    <property type="evidence" value="ECO:0007669"/>
    <property type="project" value="TreeGrafter"/>
</dbReference>
<feature type="region of interest" description="Disordered" evidence="10">
    <location>
        <begin position="143"/>
        <end position="167"/>
    </location>
</feature>
<evidence type="ECO:0000313" key="13">
    <source>
        <dbReference type="Proteomes" id="UP000193411"/>
    </source>
</evidence>
<keyword evidence="12" id="KW-0687">Ribonucleoprotein</keyword>
<dbReference type="InterPro" id="IPR006204">
    <property type="entry name" value="GHMP_kinase_N_dom"/>
</dbReference>
<dbReference type="InterPro" id="IPR006203">
    <property type="entry name" value="GHMP_knse_ATP-bd_CS"/>
</dbReference>
<evidence type="ECO:0000256" key="7">
    <source>
        <dbReference type="ARBA" id="ARBA00022840"/>
    </source>
</evidence>
<comment type="similarity">
    <text evidence="2">Belongs to the GHMP kinase family. Mevalonate kinase subfamily.</text>
</comment>
<keyword evidence="13" id="KW-1185">Reference proteome</keyword>
<gene>
    <name evidence="12" type="ORF">BCR44DRAFT_1431191</name>
</gene>
<evidence type="ECO:0000259" key="11">
    <source>
        <dbReference type="Pfam" id="PF00288"/>
    </source>
</evidence>
<sequence length="361" mass="38415">PRTSPAPTTILFGEHSVVYNKLAVATAVNLRSYAVDLAIPLSDLEPLRSAGSLHDPQTLTPEARTRLVGLVEACWHLGHVGRESGGSRLGALHLIDGLCPGPLPSLSLTLRSEIPIGSGLGSSASLSVAVVAAIMDLGGMRQRGQSGRERITSKTVAPPADTETEEVPDKNVRELINAWALIAEKVIHGNPSGVDNTVVTYGGALAYTKTEGMQTLTDLPSLEFLLIDSKVTKNTMIQVNKVRARRDLLPLGHPTLDAIVAMAERHGFAGKLTALGWRVFRTRVGGVGVRVHGPIGLTWDAIENGSASPKKKGKKRAHVEAPAASVGMDQWRQLEGWMREASVDKIVSVFGQGEEPEVAAL</sequence>
<evidence type="ECO:0000256" key="4">
    <source>
        <dbReference type="ARBA" id="ARBA00022679"/>
    </source>
</evidence>
<keyword evidence="6" id="KW-0418">Kinase</keyword>
<comment type="subcellular location">
    <subcellularLocation>
        <location evidence="1">Cytoplasm</location>
    </subcellularLocation>
</comment>
<dbReference type="SUPFAM" id="SSF54211">
    <property type="entry name" value="Ribosomal protein S5 domain 2-like"/>
    <property type="match status" value="1"/>
</dbReference>
<dbReference type="Proteomes" id="UP000193411">
    <property type="component" value="Unassembled WGS sequence"/>
</dbReference>
<proteinExistence type="inferred from homology"/>
<evidence type="ECO:0000256" key="5">
    <source>
        <dbReference type="ARBA" id="ARBA00022741"/>
    </source>
</evidence>
<keyword evidence="4" id="KW-0808">Transferase</keyword>
<dbReference type="Gene3D" id="3.30.230.10">
    <property type="match status" value="1"/>
</dbReference>
<keyword evidence="12" id="KW-0689">Ribosomal protein</keyword>
<dbReference type="OrthoDB" id="1652964at2759"/>
<feature type="domain" description="GHMP kinase N-terminal" evidence="11">
    <location>
        <begin position="101"/>
        <end position="139"/>
    </location>
</feature>
<accession>A0A1Y2HV02</accession>
<evidence type="ECO:0000256" key="8">
    <source>
        <dbReference type="ARBA" id="ARBA00029310"/>
    </source>
</evidence>
<evidence type="ECO:0000256" key="10">
    <source>
        <dbReference type="SAM" id="MobiDB-lite"/>
    </source>
</evidence>
<evidence type="ECO:0000256" key="6">
    <source>
        <dbReference type="ARBA" id="ARBA00022777"/>
    </source>
</evidence>
<evidence type="ECO:0000256" key="1">
    <source>
        <dbReference type="ARBA" id="ARBA00004496"/>
    </source>
</evidence>
<comment type="pathway">
    <text evidence="9">Isoprenoid biosynthesis; isopentenyl diphosphate biosynthesis via mevalonate pathway; isopentenyl diphosphate from (R)-mevalonate: step 1/3.</text>
</comment>
<evidence type="ECO:0000256" key="2">
    <source>
        <dbReference type="ARBA" id="ARBA00006495"/>
    </source>
</evidence>
<dbReference type="InterPro" id="IPR020568">
    <property type="entry name" value="Ribosomal_Su5_D2-typ_SF"/>
</dbReference>
<dbReference type="InterPro" id="IPR014721">
    <property type="entry name" value="Ribsml_uS5_D2-typ_fold_subgr"/>
</dbReference>
<evidence type="ECO:0000256" key="9">
    <source>
        <dbReference type="ARBA" id="ARBA00029438"/>
    </source>
</evidence>
<dbReference type="PANTHER" id="PTHR43290">
    <property type="entry name" value="MEVALONATE KINASE"/>
    <property type="match status" value="1"/>
</dbReference>
<dbReference type="PRINTS" id="PR00959">
    <property type="entry name" value="MEVGALKINASE"/>
</dbReference>
<dbReference type="AlphaFoldDB" id="A0A1Y2HV02"/>
<dbReference type="STRING" id="765915.A0A1Y2HV02"/>
<dbReference type="PANTHER" id="PTHR43290:SF2">
    <property type="entry name" value="MEVALONATE KINASE"/>
    <property type="match status" value="1"/>
</dbReference>
<dbReference type="InterPro" id="IPR006205">
    <property type="entry name" value="Mev_gal_kin"/>
</dbReference>
<dbReference type="EC" id="2.7.1.36" evidence="3"/>
<reference evidence="12 13" key="1">
    <citation type="submission" date="2016-07" db="EMBL/GenBank/DDBJ databases">
        <title>Pervasive Adenine N6-methylation of Active Genes in Fungi.</title>
        <authorList>
            <consortium name="DOE Joint Genome Institute"/>
            <person name="Mondo S.J."/>
            <person name="Dannebaum R.O."/>
            <person name="Kuo R.C."/>
            <person name="Labutti K."/>
            <person name="Haridas S."/>
            <person name="Kuo A."/>
            <person name="Salamov A."/>
            <person name="Ahrendt S.R."/>
            <person name="Lipzen A."/>
            <person name="Sullivan W."/>
            <person name="Andreopoulos W.B."/>
            <person name="Clum A."/>
            <person name="Lindquist E."/>
            <person name="Daum C."/>
            <person name="Ramamoorthy G.K."/>
            <person name="Gryganskyi A."/>
            <person name="Culley D."/>
            <person name="Magnuson J.K."/>
            <person name="James T.Y."/>
            <person name="O'Malley M.A."/>
            <person name="Stajich J.E."/>
            <person name="Spatafora J.W."/>
            <person name="Visel A."/>
            <person name="Grigoriev I.V."/>
        </authorList>
    </citation>
    <scope>NUCLEOTIDE SEQUENCE [LARGE SCALE GENOMIC DNA]</scope>
    <source>
        <strain evidence="12 13">PL171</strain>
    </source>
</reference>
<dbReference type="GO" id="GO:0004496">
    <property type="term" value="F:mevalonate kinase activity"/>
    <property type="evidence" value="ECO:0007669"/>
    <property type="project" value="UniProtKB-EC"/>
</dbReference>
<protein>
    <recommendedName>
        <fullName evidence="3">mevalonate kinase</fullName>
        <ecNumber evidence="3">2.7.1.36</ecNumber>
    </recommendedName>
</protein>
<keyword evidence="7" id="KW-0067">ATP-binding</keyword>
<dbReference type="GO" id="GO:0005840">
    <property type="term" value="C:ribosome"/>
    <property type="evidence" value="ECO:0007669"/>
    <property type="project" value="UniProtKB-KW"/>
</dbReference>
<evidence type="ECO:0000313" key="12">
    <source>
        <dbReference type="EMBL" id="ORZ36962.1"/>
    </source>
</evidence>
<organism evidence="12 13">
    <name type="scientific">Catenaria anguillulae PL171</name>
    <dbReference type="NCBI Taxonomy" id="765915"/>
    <lineage>
        <taxon>Eukaryota</taxon>
        <taxon>Fungi</taxon>
        <taxon>Fungi incertae sedis</taxon>
        <taxon>Blastocladiomycota</taxon>
        <taxon>Blastocladiomycetes</taxon>
        <taxon>Blastocladiales</taxon>
        <taxon>Catenariaceae</taxon>
        <taxon>Catenaria</taxon>
    </lineage>
</organism>
<name>A0A1Y2HV02_9FUNG</name>
<evidence type="ECO:0000256" key="3">
    <source>
        <dbReference type="ARBA" id="ARBA00012103"/>
    </source>
</evidence>
<dbReference type="Pfam" id="PF00288">
    <property type="entry name" value="GHMP_kinases_N"/>
    <property type="match status" value="1"/>
</dbReference>
<keyword evidence="5" id="KW-0547">Nucleotide-binding</keyword>
<dbReference type="GO" id="GO:0005524">
    <property type="term" value="F:ATP binding"/>
    <property type="evidence" value="ECO:0007669"/>
    <property type="project" value="UniProtKB-KW"/>
</dbReference>